<evidence type="ECO:0000313" key="1">
    <source>
        <dbReference type="EMBL" id="CAD8853296.1"/>
    </source>
</evidence>
<name>A0A7S1AG85_NOCSC</name>
<dbReference type="InterPro" id="IPR029058">
    <property type="entry name" value="AB_hydrolase_fold"/>
</dbReference>
<accession>A0A7S1AG85</accession>
<dbReference type="AlphaFoldDB" id="A0A7S1AG85"/>
<dbReference type="SUPFAM" id="SSF53474">
    <property type="entry name" value="alpha/beta-Hydrolases"/>
    <property type="match status" value="1"/>
</dbReference>
<sequence>MATSGSFASSFERLTVRTVDRESSRVGAVHVHREVEYSVLLPPDFDGKLWRANEIAHNDVNRSVLLFTPMGASSEMLGCWHDVVGYEQAKHGSRLRNTKLISVNKPSIGSTTPAFVNLPHSSHLDPQQLVDAVCEGSDVLSNENMFRLAEHLDDVMKVLEVEGVRRVNVVSMCLGTPSVSAFCVRLLLAEKRQDEGFPRLLLPVSLTGPWVCTECPHSMGWARFGNQVHPFLKNIGIGVATTFMSSMLGSVSSMPTSVQPYMQKQQLSEEERLPFEETDYERAQPMFEQFLAKTSAAGRLEVHLALEVAWGAIVDRMGELLSQKDGDDRTLQIYAAGRDGMTPPDAVDWMGRRLLGEKCSSGAIRWFRNWGHDGLLCGGGPIRHPVLLEEILNDFFGVR</sequence>
<gene>
    <name evidence="1" type="ORF">NSCI0253_LOCUS27646</name>
</gene>
<proteinExistence type="predicted"/>
<dbReference type="EMBL" id="HBFQ01038985">
    <property type="protein sequence ID" value="CAD8853296.1"/>
    <property type="molecule type" value="Transcribed_RNA"/>
</dbReference>
<reference evidence="1" key="1">
    <citation type="submission" date="2021-01" db="EMBL/GenBank/DDBJ databases">
        <authorList>
            <person name="Corre E."/>
            <person name="Pelletier E."/>
            <person name="Niang G."/>
            <person name="Scheremetjew M."/>
            <person name="Finn R."/>
            <person name="Kale V."/>
            <person name="Holt S."/>
            <person name="Cochrane G."/>
            <person name="Meng A."/>
            <person name="Brown T."/>
            <person name="Cohen L."/>
        </authorList>
    </citation>
    <scope>NUCLEOTIDE SEQUENCE</scope>
</reference>
<organism evidence="1">
    <name type="scientific">Noctiluca scintillans</name>
    <name type="common">Sea sparkle</name>
    <name type="synonym">Red tide dinoflagellate</name>
    <dbReference type="NCBI Taxonomy" id="2966"/>
    <lineage>
        <taxon>Eukaryota</taxon>
        <taxon>Sar</taxon>
        <taxon>Alveolata</taxon>
        <taxon>Dinophyceae</taxon>
        <taxon>Noctilucales</taxon>
        <taxon>Noctilucaceae</taxon>
        <taxon>Noctiluca</taxon>
    </lineage>
</organism>
<protein>
    <submittedName>
        <fullName evidence="1">Uncharacterized protein</fullName>
    </submittedName>
</protein>